<dbReference type="PANTHER" id="PTHR47356:SF2">
    <property type="entry name" value="FAD-BINDING DOMAIN-CONTAINING PROTEIN-RELATED"/>
    <property type="match status" value="1"/>
</dbReference>
<feature type="domain" description="FAD-binding" evidence="5">
    <location>
        <begin position="321"/>
        <end position="401"/>
    </location>
</feature>
<accession>A0A9P8CYQ6</accession>
<dbReference type="PANTHER" id="PTHR47356">
    <property type="entry name" value="FAD-DEPENDENT MONOOXYGENASE ASQG-RELATED"/>
    <property type="match status" value="1"/>
</dbReference>
<dbReference type="Pfam" id="PF01494">
    <property type="entry name" value="FAD_binding_3"/>
    <property type="match status" value="2"/>
</dbReference>
<gene>
    <name evidence="6" type="ORF">KVV02_001189</name>
</gene>
<dbReference type="Proteomes" id="UP000717515">
    <property type="component" value="Unassembled WGS sequence"/>
</dbReference>
<dbReference type="InterPro" id="IPR050562">
    <property type="entry name" value="FAD_mOase_fung"/>
</dbReference>
<comment type="similarity">
    <text evidence="1">Belongs to the paxM FAD-dependent monooxygenase family.</text>
</comment>
<dbReference type="InterPro" id="IPR036188">
    <property type="entry name" value="FAD/NAD-bd_sf"/>
</dbReference>
<evidence type="ECO:0000256" key="4">
    <source>
        <dbReference type="ARBA" id="ARBA00023002"/>
    </source>
</evidence>
<comment type="caution">
    <text evidence="6">The sequence shown here is derived from an EMBL/GenBank/DDBJ whole genome shotgun (WGS) entry which is preliminary data.</text>
</comment>
<evidence type="ECO:0000259" key="5">
    <source>
        <dbReference type="Pfam" id="PF01494"/>
    </source>
</evidence>
<dbReference type="EMBL" id="JAIFTL010000455">
    <property type="protein sequence ID" value="KAG9319435.1"/>
    <property type="molecule type" value="Genomic_DNA"/>
</dbReference>
<protein>
    <recommendedName>
        <fullName evidence="5">FAD-binding domain-containing protein</fullName>
    </recommendedName>
</protein>
<organism evidence="6 7">
    <name type="scientific">Mortierella alpina</name>
    <name type="common">Oleaginous fungus</name>
    <name type="synonym">Mortierella renispora</name>
    <dbReference type="NCBI Taxonomy" id="64518"/>
    <lineage>
        <taxon>Eukaryota</taxon>
        <taxon>Fungi</taxon>
        <taxon>Fungi incertae sedis</taxon>
        <taxon>Mucoromycota</taxon>
        <taxon>Mortierellomycotina</taxon>
        <taxon>Mortierellomycetes</taxon>
        <taxon>Mortierellales</taxon>
        <taxon>Mortierellaceae</taxon>
        <taxon>Mortierella</taxon>
    </lineage>
</organism>
<proteinExistence type="inferred from homology"/>
<evidence type="ECO:0000256" key="3">
    <source>
        <dbReference type="ARBA" id="ARBA00022827"/>
    </source>
</evidence>
<dbReference type="AlphaFoldDB" id="A0A9P8CYQ6"/>
<dbReference type="GO" id="GO:0004497">
    <property type="term" value="F:monooxygenase activity"/>
    <property type="evidence" value="ECO:0007669"/>
    <property type="project" value="InterPro"/>
</dbReference>
<dbReference type="Gene3D" id="3.50.50.60">
    <property type="entry name" value="FAD/NAD(P)-binding domain"/>
    <property type="match status" value="1"/>
</dbReference>
<evidence type="ECO:0000313" key="6">
    <source>
        <dbReference type="EMBL" id="KAG9319435.1"/>
    </source>
</evidence>
<evidence type="ECO:0000313" key="7">
    <source>
        <dbReference type="Proteomes" id="UP000717515"/>
    </source>
</evidence>
<sequence>MGVYTPVSLASHPLQLNLQLATMAPNKPRVIIVGAGIGGLTLAILMEKAKIPYEILERATEVKILGSAISLGSTVAPLFKQLGIYEEFASKGKRNLFIDTYNESRERSFIMDFEPVTEMGGYPGYIIPRSALYEVLLKQVPVERIHMGKKVLSVMQNESGATITCSDGSTLEGDIVVGADGAYSAVRQSLYQQLKKDSKLPASDSEALPYSCVCLVAQTSPLDPAKFPELNNEMCLFKNVLAEDRPYSWATLTTKGNVICWGVTQYLDKESSKENDSFRNSEWGLEAADAMCNEVRDFPIPGGDGTLTLGDLIDNTPKALVSKVMLEEKVFSTWYSGRVVLLGDACHKIHPAGGRGAISAIHDAICLANWINVLPSPSVENVEKIFKHYKAERLPPAEAAYTFGRNMANVSARASTFKAMIARYFVKNMPTWLWRKVLVRHAAIRPQVSFLPLVEDHGTVKPEHQPSLHKTLEILRSRETDAGRTAAAV</sequence>
<dbReference type="SUPFAM" id="SSF51905">
    <property type="entry name" value="FAD/NAD(P)-binding domain"/>
    <property type="match status" value="1"/>
</dbReference>
<keyword evidence="4" id="KW-0560">Oxidoreductase</keyword>
<dbReference type="PRINTS" id="PR00420">
    <property type="entry name" value="RNGMNOXGNASE"/>
</dbReference>
<feature type="domain" description="FAD-binding" evidence="5">
    <location>
        <begin position="29"/>
        <end position="199"/>
    </location>
</feature>
<evidence type="ECO:0000256" key="1">
    <source>
        <dbReference type="ARBA" id="ARBA00007992"/>
    </source>
</evidence>
<evidence type="ECO:0000256" key="2">
    <source>
        <dbReference type="ARBA" id="ARBA00022630"/>
    </source>
</evidence>
<keyword evidence="2" id="KW-0285">Flavoprotein</keyword>
<name>A0A9P8CYQ6_MORAP</name>
<keyword evidence="3" id="KW-0274">FAD</keyword>
<reference evidence="6" key="1">
    <citation type="submission" date="2021-07" db="EMBL/GenBank/DDBJ databases">
        <title>Draft genome of Mortierella alpina, strain LL118, isolated from an aspen leaf litter sample.</title>
        <authorList>
            <person name="Yang S."/>
            <person name="Vinatzer B.A."/>
        </authorList>
    </citation>
    <scope>NUCLEOTIDE SEQUENCE</scope>
    <source>
        <strain evidence="6">LL118</strain>
    </source>
</reference>
<dbReference type="InterPro" id="IPR002938">
    <property type="entry name" value="FAD-bd"/>
</dbReference>
<dbReference type="GO" id="GO:0071949">
    <property type="term" value="F:FAD binding"/>
    <property type="evidence" value="ECO:0007669"/>
    <property type="project" value="InterPro"/>
</dbReference>